<sequence>MFHKSENKLKLLARAEGKIKSYDSCFDIRAWSHETENRVRYLRDWIKCDMPICVIPVSTVASSLRIMSWRHRGKVTPRCHPDCKSKMVLDSICDSCHAIKECFKDDDNFQKYFGEEEFETTHWPCERCLEALKSIKMFWKIILEKIFKVKFPRSSECNSSRYSIQNVKSIARIWKDEIVEQAVFVKNITPFINEQLSSHILTAHVKHKSDDNLSKDTIKKDNSTDTDFIIYKTYIGNRSSSSLCKKLSKCISVKMKTVDVGCGTCFLDKEENSMDKYNLDYLQQRLNLQSDELRQLKRENISLKLELRNMRKNCIPSYTPVYSDSNVFVPPRPFESYFDETETDTVKDIESEMIITMKNCQNKNFRHVSMLQVLHKTNESLMKDAFISSQRKNQEDPIEVLTKVHNTFGAIVKRELRIANKKKTMQKGKNEKDVNIAAYHKVHTDKDQKFCAKSSHSTISDSIFVSATQVL</sequence>
<protein>
    <submittedName>
        <fullName evidence="2">Uncharacterized protein</fullName>
    </submittedName>
</protein>
<accession>A0AAU9V3Z7</accession>
<comment type="caution">
    <text evidence="2">The sequence shown here is derived from an EMBL/GenBank/DDBJ whole genome shotgun (WGS) entry which is preliminary data.</text>
</comment>
<name>A0AAU9V3Z7_EUPED</name>
<dbReference type="AlphaFoldDB" id="A0AAU9V3Z7"/>
<evidence type="ECO:0000256" key="1">
    <source>
        <dbReference type="SAM" id="Coils"/>
    </source>
</evidence>
<organism evidence="2 3">
    <name type="scientific">Euphydryas editha</name>
    <name type="common">Edith's checkerspot</name>
    <dbReference type="NCBI Taxonomy" id="104508"/>
    <lineage>
        <taxon>Eukaryota</taxon>
        <taxon>Metazoa</taxon>
        <taxon>Ecdysozoa</taxon>
        <taxon>Arthropoda</taxon>
        <taxon>Hexapoda</taxon>
        <taxon>Insecta</taxon>
        <taxon>Pterygota</taxon>
        <taxon>Neoptera</taxon>
        <taxon>Endopterygota</taxon>
        <taxon>Lepidoptera</taxon>
        <taxon>Glossata</taxon>
        <taxon>Ditrysia</taxon>
        <taxon>Papilionoidea</taxon>
        <taxon>Nymphalidae</taxon>
        <taxon>Nymphalinae</taxon>
        <taxon>Euphydryas</taxon>
    </lineage>
</organism>
<feature type="coiled-coil region" evidence="1">
    <location>
        <begin position="279"/>
        <end position="313"/>
    </location>
</feature>
<evidence type="ECO:0000313" key="3">
    <source>
        <dbReference type="Proteomes" id="UP001153954"/>
    </source>
</evidence>
<proteinExistence type="predicted"/>
<keyword evidence="1" id="KW-0175">Coiled coil</keyword>
<keyword evidence="3" id="KW-1185">Reference proteome</keyword>
<gene>
    <name evidence="2" type="ORF">EEDITHA_LOCUS19265</name>
</gene>
<evidence type="ECO:0000313" key="2">
    <source>
        <dbReference type="EMBL" id="CAH2104942.1"/>
    </source>
</evidence>
<reference evidence="2" key="1">
    <citation type="submission" date="2022-03" db="EMBL/GenBank/DDBJ databases">
        <authorList>
            <person name="Tunstrom K."/>
        </authorList>
    </citation>
    <scope>NUCLEOTIDE SEQUENCE</scope>
</reference>
<dbReference type="Proteomes" id="UP001153954">
    <property type="component" value="Unassembled WGS sequence"/>
</dbReference>
<dbReference type="EMBL" id="CAKOGL010000027">
    <property type="protein sequence ID" value="CAH2104942.1"/>
    <property type="molecule type" value="Genomic_DNA"/>
</dbReference>